<accession>A0ACD1GG54</accession>
<sequence length="377" mass="43038">MENSDFFSDDPLVQQAAQVVFDVVDGIEDPHTGAERIDAIIRPYFLTPEKERNGDKPLEPFWLEVISTAAVTRYDDEGQDRLIKLMCALSRLTPIIIDEEEEKMRKKKNQGGGLPEIDPDPTAKCCGLLHLPQDARCPLKLGDKDKPKDDEWIAQDLNLDSFMARVLGHQLRPWKEFAIWQLRSALEWPHVNPRLVDHHLAIVREWILHAGYELYRQRYEGFLEADRMRRTMQGPLYRATGGRADIPRERWIFWKERIAELAKFASDDFQKTAAALVDRMNKIEEDLQDIPLSQKASGSPLWLQTSRAPQPIDRSDQRTAPPNINPDPKSEAGTLRDNTSDTQLLNTWSLNIRGSSVALTRVLHGVSTPGIKLARLP</sequence>
<gene>
    <name evidence="1" type="ORF">BO95DRAFT_512561</name>
</gene>
<evidence type="ECO:0000313" key="2">
    <source>
        <dbReference type="Proteomes" id="UP000249057"/>
    </source>
</evidence>
<reference evidence="1" key="1">
    <citation type="submission" date="2018-02" db="EMBL/GenBank/DDBJ databases">
        <title>The genomes of Aspergillus section Nigri reveals drivers in fungal speciation.</title>
        <authorList>
            <consortium name="DOE Joint Genome Institute"/>
            <person name="Vesth T.C."/>
            <person name="Nybo J."/>
            <person name="Theobald S."/>
            <person name="Brandl J."/>
            <person name="Frisvad J.C."/>
            <person name="Nielsen K.F."/>
            <person name="Lyhne E.K."/>
            <person name="Kogle M.E."/>
            <person name="Kuo A."/>
            <person name="Riley R."/>
            <person name="Clum A."/>
            <person name="Nolan M."/>
            <person name="Lipzen A."/>
            <person name="Salamov A."/>
            <person name="Henrissat B."/>
            <person name="Wiebenga A."/>
            <person name="De vries R.P."/>
            <person name="Grigoriev I.V."/>
            <person name="Mortensen U.H."/>
            <person name="Andersen M.R."/>
            <person name="Baker S.E."/>
        </authorList>
    </citation>
    <scope>NUCLEOTIDE SEQUENCE</scope>
    <source>
        <strain evidence="1">CBS 621.78</strain>
    </source>
</reference>
<evidence type="ECO:0000313" key="1">
    <source>
        <dbReference type="EMBL" id="RAH48315.1"/>
    </source>
</evidence>
<name>A0ACD1GG54_9EURO</name>
<keyword evidence="2" id="KW-1185">Reference proteome</keyword>
<dbReference type="Proteomes" id="UP000249057">
    <property type="component" value="Unassembled WGS sequence"/>
</dbReference>
<dbReference type="EMBL" id="KZ825325">
    <property type="protein sequence ID" value="RAH48315.1"/>
    <property type="molecule type" value="Genomic_DNA"/>
</dbReference>
<organism evidence="1 2">
    <name type="scientific">Aspergillus brunneoviolaceus CBS 621.78</name>
    <dbReference type="NCBI Taxonomy" id="1450534"/>
    <lineage>
        <taxon>Eukaryota</taxon>
        <taxon>Fungi</taxon>
        <taxon>Dikarya</taxon>
        <taxon>Ascomycota</taxon>
        <taxon>Pezizomycotina</taxon>
        <taxon>Eurotiomycetes</taxon>
        <taxon>Eurotiomycetidae</taxon>
        <taxon>Eurotiales</taxon>
        <taxon>Aspergillaceae</taxon>
        <taxon>Aspergillus</taxon>
        <taxon>Aspergillus subgen. Circumdati</taxon>
    </lineage>
</organism>
<proteinExistence type="predicted"/>
<protein>
    <submittedName>
        <fullName evidence="1">Uncharacterized protein</fullName>
    </submittedName>
</protein>